<name>A0A9X1CDK6_9FLAO</name>
<comment type="caution">
    <text evidence="2">The sequence shown here is derived from an EMBL/GenBank/DDBJ whole genome shotgun (WGS) entry which is preliminary data.</text>
</comment>
<keyword evidence="1" id="KW-0472">Membrane</keyword>
<accession>A0A9X1CDK6</accession>
<evidence type="ECO:0008006" key="6">
    <source>
        <dbReference type="Google" id="ProtNLM"/>
    </source>
</evidence>
<feature type="transmembrane region" description="Helical" evidence="1">
    <location>
        <begin position="34"/>
        <end position="62"/>
    </location>
</feature>
<keyword evidence="1" id="KW-0812">Transmembrane</keyword>
<dbReference type="EMBL" id="JAGGJQ010000010">
    <property type="protein sequence ID" value="MBP1841324.1"/>
    <property type="molecule type" value="Genomic_DNA"/>
</dbReference>
<keyword evidence="5" id="KW-1185">Reference proteome</keyword>
<dbReference type="Proteomes" id="UP001231587">
    <property type="component" value="Unassembled WGS sequence"/>
</dbReference>
<evidence type="ECO:0000313" key="4">
    <source>
        <dbReference type="Proteomes" id="UP001138672"/>
    </source>
</evidence>
<dbReference type="Proteomes" id="UP001138672">
    <property type="component" value="Unassembled WGS sequence"/>
</dbReference>
<dbReference type="EMBL" id="JAUSUU010000011">
    <property type="protein sequence ID" value="MDQ0336754.1"/>
    <property type="molecule type" value="Genomic_DNA"/>
</dbReference>
<proteinExistence type="predicted"/>
<evidence type="ECO:0000313" key="3">
    <source>
        <dbReference type="EMBL" id="MDQ0336754.1"/>
    </source>
</evidence>
<keyword evidence="1" id="KW-1133">Transmembrane helix</keyword>
<dbReference type="RefSeq" id="WP_057781954.1">
    <property type="nucleotide sequence ID" value="NZ_JAGGJQ010000010.1"/>
</dbReference>
<organism evidence="2 4">
    <name type="scientific">Formosa algae</name>
    <dbReference type="NCBI Taxonomy" id="225843"/>
    <lineage>
        <taxon>Bacteria</taxon>
        <taxon>Pseudomonadati</taxon>
        <taxon>Bacteroidota</taxon>
        <taxon>Flavobacteriia</taxon>
        <taxon>Flavobacteriales</taxon>
        <taxon>Flavobacteriaceae</taxon>
        <taxon>Formosa</taxon>
    </lineage>
</organism>
<dbReference type="AlphaFoldDB" id="A0A9X1CDK6"/>
<gene>
    <name evidence="2" type="ORF">J2Z56_003256</name>
    <name evidence="3" type="ORF">J2Z57_003211</name>
</gene>
<evidence type="ECO:0000313" key="2">
    <source>
        <dbReference type="EMBL" id="MBP1841324.1"/>
    </source>
</evidence>
<evidence type="ECO:0000313" key="5">
    <source>
        <dbReference type="Proteomes" id="UP001231587"/>
    </source>
</evidence>
<dbReference type="OrthoDB" id="1139344at2"/>
<evidence type="ECO:0000256" key="1">
    <source>
        <dbReference type="SAM" id="Phobius"/>
    </source>
</evidence>
<protein>
    <recommendedName>
        <fullName evidence="6">Outer membrane protein assembly factor BamE</fullName>
    </recommendedName>
</protein>
<reference evidence="2" key="1">
    <citation type="submission" date="2021-03" db="EMBL/GenBank/DDBJ databases">
        <title>Genomic Encyclopedia of Type Strains, Phase IV (KMG-IV): sequencing the most valuable type-strain genomes for metagenomic binning, comparative biology and taxonomic classification.</title>
        <authorList>
            <person name="Goeker M."/>
        </authorList>
    </citation>
    <scope>NUCLEOTIDE SEQUENCE</scope>
    <source>
        <strain evidence="2">DSM 15523</strain>
        <strain evidence="3 5">DSM 16476</strain>
    </source>
</reference>
<sequence length="151" mass="17662">MSLIFILILAIPCFFISKWGLKKLDIGTSKNRKYIALFPTFILSPLIYISLILLWMASASYYPTYEFNKRQWETHPEERYTMSEDLMDNKLLIGKTKSEIAVLLGYDFYTYTDNHIGYTLGFKPGFFNIDPDVLDIYFENGKVVRVSQHES</sequence>